<comment type="caution">
    <text evidence="4">The sequence shown here is derived from an EMBL/GenBank/DDBJ whole genome shotgun (WGS) entry which is preliminary data.</text>
</comment>
<evidence type="ECO:0000313" key="4">
    <source>
        <dbReference type="EMBL" id="CAH0046841.1"/>
    </source>
</evidence>
<evidence type="ECO:0000259" key="3">
    <source>
        <dbReference type="Pfam" id="PF25053"/>
    </source>
</evidence>
<dbReference type="Pfam" id="PF24883">
    <property type="entry name" value="NPHP3_N"/>
    <property type="match status" value="1"/>
</dbReference>
<protein>
    <recommendedName>
        <fullName evidence="6">NACHT domain-containing protein</fullName>
    </recommendedName>
</protein>
<keyword evidence="5" id="KW-1185">Reference proteome</keyword>
<organism evidence="4 5">
    <name type="scientific">Clonostachys solani</name>
    <dbReference type="NCBI Taxonomy" id="160281"/>
    <lineage>
        <taxon>Eukaryota</taxon>
        <taxon>Fungi</taxon>
        <taxon>Dikarya</taxon>
        <taxon>Ascomycota</taxon>
        <taxon>Pezizomycotina</taxon>
        <taxon>Sordariomycetes</taxon>
        <taxon>Hypocreomycetidae</taxon>
        <taxon>Hypocreales</taxon>
        <taxon>Bionectriaceae</taxon>
        <taxon>Clonostachys</taxon>
    </lineage>
</organism>
<feature type="domain" description="DUF7791" evidence="3">
    <location>
        <begin position="602"/>
        <end position="808"/>
    </location>
</feature>
<evidence type="ECO:0000259" key="2">
    <source>
        <dbReference type="Pfam" id="PF24883"/>
    </source>
</evidence>
<dbReference type="Gene3D" id="3.40.50.300">
    <property type="entry name" value="P-loop containing nucleotide triphosphate hydrolases"/>
    <property type="match status" value="1"/>
</dbReference>
<dbReference type="Pfam" id="PF25053">
    <property type="entry name" value="DUF7791"/>
    <property type="match status" value="1"/>
</dbReference>
<reference evidence="4 5" key="2">
    <citation type="submission" date="2021-10" db="EMBL/GenBank/DDBJ databases">
        <authorList>
            <person name="Piombo E."/>
        </authorList>
    </citation>
    <scope>NUCLEOTIDE SEQUENCE [LARGE SCALE GENOMIC DNA]</scope>
</reference>
<evidence type="ECO:0000256" key="1">
    <source>
        <dbReference type="ARBA" id="ARBA00022737"/>
    </source>
</evidence>
<evidence type="ECO:0008006" key="6">
    <source>
        <dbReference type="Google" id="ProtNLM"/>
    </source>
</evidence>
<dbReference type="PANTHER" id="PTHR10039">
    <property type="entry name" value="AMELOGENIN"/>
    <property type="match status" value="1"/>
</dbReference>
<dbReference type="PANTHER" id="PTHR10039:SF5">
    <property type="entry name" value="NACHT DOMAIN-CONTAINING PROTEIN"/>
    <property type="match status" value="1"/>
</dbReference>
<accession>A0A9N9Z0J5</accession>
<keyword evidence="1" id="KW-0677">Repeat</keyword>
<proteinExistence type="predicted"/>
<dbReference type="OrthoDB" id="443402at2759"/>
<sequence length="1192" mass="135536">MDPLSALSVAAAAVQFFDFASKILKASTKGYRDGKGIDFEAIEKTLEDLIDLEKGLNRPEKLQLGQGAEETITKQEKVRERFRRKGQALEGLYSDCRTLAVELVNMLQQISKKKMKKGHKWNSFRQAILSVWNEGRIKALEESIGLYRNQLVTRLLSYLSVKMDLYAAHNQDQMQKLDTNDAEIMKVITFTQDQVLSETRKNHQEVVSALFTLTNGETRTMALPERSQADLLDASQAKSVDLKAQSMLEFQKGRSITKSEAQPIQQAVLDCLQYRHIRDRFETAQGRHRDTLDWIYCDPVETKKPWSNFREWLASEEQQIYWINGKPGSGKTTLMKYISQESRTMDGLNDWADEGKLVSASFFFWNLGPFEIQKSQAGLLRSLLHDILSQAPSLIPIVMPELCLDIVKSKEEVGSGLFEPPGEGSNKPSRYIGDPTWPELHRWFRRLLQQTNAKLRFCCLIDGLDEYVGDFRELININLGEVKASPWIKFVISSRPIIPCTEMFSSFPGLRLQDLNYGDIRQYATDMLQPKLSLLADDVGSQESLLIEELTSKSSGVFLWVVLVVKSLVEGLENGDRLSELRERLQQLPSDLAELYYQMFDKIDGSYRRQASKIFRILLQGLEYEAERDEAYPLSAFIFSYAEHSWSEVLSAPFSKMTPQKIARRCAEVDRRLRSRCCGLIEINQRTVTDPLADAWCEGQLERGSHYYVPSSSEKGVLEQVRVAQSARLQDRVVIAPVMTVHNGKSLGEPGNNAKSPPSVPCVEFIHRSVVEFLREPSVSAILYKDTEHGTDPRTCLLFAQMLWLKAAPRDQIFGLGNSCTGRQHFHGVMRTTLRDIAEAESCKRPFPLDYLNELDRILQSHWNAAKFAPYTSGPFRYFAPANGHWAQSLFFVASPIEDKRSSATQNPVGKMDMVVSETTPKPAHLNVIGPSQKVLDEINNLGLARIAAALSLKSFIEVKGHSEMNNSPTDPNVYTRLLESIVRSKTEMYLVQDHMRREAQKIRESGWWGQLTFEGIGASSCIAIIQHLLDRGADPNHIAEQDEASVWIRYLQITPILLYFEEDVGDLARPFRDFISHGASLSDTLEICAKMGNVDGSIHHFNYVWLKRLGIKLGTNQQMSKWQPRTFSALSFLEFLFHHQVWISDEADDLLSIARRQPHSQKRDERSLSVGVPGMKKGKGIKERWQKLFLL</sequence>
<reference evidence="5" key="1">
    <citation type="submission" date="2019-06" db="EMBL/GenBank/DDBJ databases">
        <authorList>
            <person name="Broberg M."/>
        </authorList>
    </citation>
    <scope>NUCLEOTIDE SEQUENCE [LARGE SCALE GENOMIC DNA]</scope>
</reference>
<dbReference type="EMBL" id="CABFOC020000015">
    <property type="protein sequence ID" value="CAH0046841.1"/>
    <property type="molecule type" value="Genomic_DNA"/>
</dbReference>
<dbReference type="SUPFAM" id="SSF52540">
    <property type="entry name" value="P-loop containing nucleoside triphosphate hydrolases"/>
    <property type="match status" value="1"/>
</dbReference>
<dbReference type="InterPro" id="IPR056693">
    <property type="entry name" value="DUF7791"/>
</dbReference>
<gene>
    <name evidence="4" type="ORF">CSOL1703_00013077</name>
</gene>
<name>A0A9N9Z0J5_9HYPO</name>
<feature type="domain" description="Nephrocystin 3-like N-terminal" evidence="2">
    <location>
        <begin position="307"/>
        <end position="495"/>
    </location>
</feature>
<dbReference type="InterPro" id="IPR027417">
    <property type="entry name" value="P-loop_NTPase"/>
</dbReference>
<evidence type="ECO:0000313" key="5">
    <source>
        <dbReference type="Proteomes" id="UP000775872"/>
    </source>
</evidence>
<dbReference type="Proteomes" id="UP000775872">
    <property type="component" value="Unassembled WGS sequence"/>
</dbReference>
<dbReference type="AlphaFoldDB" id="A0A9N9Z0J5"/>
<dbReference type="InterPro" id="IPR056884">
    <property type="entry name" value="NPHP3-like_N"/>
</dbReference>